<dbReference type="Proteomes" id="UP000541033">
    <property type="component" value="Unassembled WGS sequence"/>
</dbReference>
<evidence type="ECO:0000313" key="1">
    <source>
        <dbReference type="EMBL" id="NIH53263.1"/>
    </source>
</evidence>
<reference evidence="1 2" key="1">
    <citation type="submission" date="2020-02" db="EMBL/GenBank/DDBJ databases">
        <title>Sequencing the genomes of 1000 actinobacteria strains.</title>
        <authorList>
            <person name="Klenk H.-P."/>
        </authorList>
    </citation>
    <scope>NUCLEOTIDE SEQUENCE [LARGE SCALE GENOMIC DNA]</scope>
    <source>
        <strain evidence="1 2">DSM 27960</strain>
    </source>
</reference>
<keyword evidence="2" id="KW-1185">Reference proteome</keyword>
<protein>
    <submittedName>
        <fullName evidence="1">Uncharacterized protein</fullName>
    </submittedName>
</protein>
<accession>A0A7X5R0E1</accession>
<evidence type="ECO:0000313" key="2">
    <source>
        <dbReference type="Proteomes" id="UP000541033"/>
    </source>
</evidence>
<organism evidence="1 2">
    <name type="scientific">Lysinibacter cavernae</name>
    <dbReference type="NCBI Taxonomy" id="1640652"/>
    <lineage>
        <taxon>Bacteria</taxon>
        <taxon>Bacillati</taxon>
        <taxon>Actinomycetota</taxon>
        <taxon>Actinomycetes</taxon>
        <taxon>Micrococcales</taxon>
        <taxon>Microbacteriaceae</taxon>
        <taxon>Lysinibacter</taxon>
    </lineage>
</organism>
<sequence>MAFGGRIVAIFRFWPCESSRLSPEYPSSSIGFRRPIVGELAQMLHLLMNMLSPIMDTVAGIG</sequence>
<dbReference type="EMBL" id="JAAMOX010000001">
    <property type="protein sequence ID" value="NIH53263.1"/>
    <property type="molecule type" value="Genomic_DNA"/>
</dbReference>
<dbReference type="AlphaFoldDB" id="A0A7X5R0E1"/>
<proteinExistence type="predicted"/>
<name>A0A7X5R0E1_9MICO</name>
<comment type="caution">
    <text evidence="1">The sequence shown here is derived from an EMBL/GenBank/DDBJ whole genome shotgun (WGS) entry which is preliminary data.</text>
</comment>
<gene>
    <name evidence="1" type="ORF">FHX76_001131</name>
</gene>